<dbReference type="Proteomes" id="UP000587462">
    <property type="component" value="Unassembled WGS sequence"/>
</dbReference>
<proteinExistence type="predicted"/>
<name>A0A7Y7B4K8_STRMO</name>
<gene>
    <name evidence="2" type="ORF">HG542_14735</name>
</gene>
<organism evidence="2 3">
    <name type="scientific">Streptomyces morookaense</name>
    <name type="common">Streptoverticillium morookaense</name>
    <dbReference type="NCBI Taxonomy" id="1970"/>
    <lineage>
        <taxon>Bacteria</taxon>
        <taxon>Bacillati</taxon>
        <taxon>Actinomycetota</taxon>
        <taxon>Actinomycetes</taxon>
        <taxon>Kitasatosporales</taxon>
        <taxon>Streptomycetaceae</taxon>
        <taxon>Streptomyces</taxon>
    </lineage>
</organism>
<accession>A0A7Y7B4K8</accession>
<dbReference type="RefSeq" id="WP_171081485.1">
    <property type="nucleotide sequence ID" value="NZ_BNBU01000006.1"/>
</dbReference>
<dbReference type="EMBL" id="JABBXF010000030">
    <property type="protein sequence ID" value="NVK78919.1"/>
    <property type="molecule type" value="Genomic_DNA"/>
</dbReference>
<keyword evidence="1" id="KW-1133">Transmembrane helix</keyword>
<protein>
    <submittedName>
        <fullName evidence="2">Uncharacterized protein</fullName>
    </submittedName>
</protein>
<evidence type="ECO:0000313" key="2">
    <source>
        <dbReference type="EMBL" id="NVK78919.1"/>
    </source>
</evidence>
<comment type="caution">
    <text evidence="2">The sequence shown here is derived from an EMBL/GenBank/DDBJ whole genome shotgun (WGS) entry which is preliminary data.</text>
</comment>
<evidence type="ECO:0000313" key="3">
    <source>
        <dbReference type="Proteomes" id="UP000587462"/>
    </source>
</evidence>
<evidence type="ECO:0000256" key="1">
    <source>
        <dbReference type="SAM" id="Phobius"/>
    </source>
</evidence>
<keyword evidence="1" id="KW-0812">Transmembrane</keyword>
<reference evidence="2 3" key="1">
    <citation type="submission" date="2020-04" db="EMBL/GenBank/DDBJ databases">
        <title>Draft Genome Sequence of Streptomyces morookaense DSM 40503, an 8-azaguanine-producing strain.</title>
        <authorList>
            <person name="Qi J."/>
            <person name="Gao J.-M."/>
        </authorList>
    </citation>
    <scope>NUCLEOTIDE SEQUENCE [LARGE SCALE GENOMIC DNA]</scope>
    <source>
        <strain evidence="2 3">DSM 40503</strain>
    </source>
</reference>
<feature type="transmembrane region" description="Helical" evidence="1">
    <location>
        <begin position="12"/>
        <end position="32"/>
    </location>
</feature>
<dbReference type="AlphaFoldDB" id="A0A7Y7B4K8"/>
<keyword evidence="1" id="KW-0472">Membrane</keyword>
<keyword evidence="3" id="KW-1185">Reference proteome</keyword>
<sequence>MDPGQRKRAIRALWIVGAVAVIAVVVTAWWRWDYRNHHARHTSLIDKVWLSDDDRTVSVETSWYPHCDGARPQLVAQESSGTVILRLERGMELKVPCDNEAGSINQVSVTLHSTLGSRRLVDASTGWDLKPSPR</sequence>